<feature type="domain" description="C2H2-type" evidence="11">
    <location>
        <begin position="2174"/>
        <end position="2201"/>
    </location>
</feature>
<keyword evidence="5 9" id="KW-0863">Zinc-finger</keyword>
<evidence type="ECO:0000256" key="5">
    <source>
        <dbReference type="ARBA" id="ARBA00022771"/>
    </source>
</evidence>
<evidence type="ECO:0000256" key="6">
    <source>
        <dbReference type="ARBA" id="ARBA00022833"/>
    </source>
</evidence>
<reference evidence="12" key="3">
    <citation type="submission" date="2025-09" db="UniProtKB">
        <authorList>
            <consortium name="Ensembl"/>
        </authorList>
    </citation>
    <scope>IDENTIFICATION</scope>
</reference>
<feature type="domain" description="C2H2-type" evidence="11">
    <location>
        <begin position="2093"/>
        <end position="2120"/>
    </location>
</feature>
<feature type="domain" description="C2H2-type" evidence="11">
    <location>
        <begin position="1955"/>
        <end position="1983"/>
    </location>
</feature>
<feature type="domain" description="C2H2-type" evidence="11">
    <location>
        <begin position="705"/>
        <end position="732"/>
    </location>
</feature>
<keyword evidence="8" id="KW-0539">Nucleus</keyword>
<feature type="domain" description="C2H2-type" evidence="11">
    <location>
        <begin position="2292"/>
        <end position="2319"/>
    </location>
</feature>
<name>A0A3B4D343_PYGNA</name>
<dbReference type="STRING" id="42514.ENSPNAP00000018762"/>
<dbReference type="FunFam" id="3.30.160.60:FF:000446">
    <property type="entry name" value="Zinc finger protein"/>
    <property type="match status" value="1"/>
</dbReference>
<feature type="compositionally biased region" description="Basic and acidic residues" evidence="10">
    <location>
        <begin position="69"/>
        <end position="82"/>
    </location>
</feature>
<dbReference type="CTD" id="504111"/>
<dbReference type="GeneTree" id="ENSGT00940000162287"/>
<dbReference type="FunFam" id="3.30.160.60:FF:000739">
    <property type="entry name" value="Zgc:171418 protein"/>
    <property type="match status" value="1"/>
</dbReference>
<feature type="compositionally biased region" description="Polar residues" evidence="10">
    <location>
        <begin position="83"/>
        <end position="97"/>
    </location>
</feature>
<feature type="domain" description="C2H2-type" evidence="11">
    <location>
        <begin position="2119"/>
        <end position="2146"/>
    </location>
</feature>
<dbReference type="PROSITE" id="PS50157">
    <property type="entry name" value="ZINC_FINGER_C2H2_2"/>
    <property type="match status" value="43"/>
</dbReference>
<feature type="domain" description="C2H2-type" evidence="11">
    <location>
        <begin position="1139"/>
        <end position="1168"/>
    </location>
</feature>
<reference evidence="12 13" key="1">
    <citation type="submission" date="2020-10" db="EMBL/GenBank/DDBJ databases">
        <title>Pygocentrus nattereri (red-bellied piranha) genome, fPygNat1, primary haplotype.</title>
        <authorList>
            <person name="Myers G."/>
            <person name="Meyer A."/>
            <person name="Karagic N."/>
            <person name="Pippel M."/>
            <person name="Winkler S."/>
            <person name="Tracey A."/>
            <person name="Wood J."/>
            <person name="Formenti G."/>
            <person name="Howe K."/>
            <person name="Fedrigo O."/>
            <person name="Jarvis E.D."/>
        </authorList>
    </citation>
    <scope>NUCLEOTIDE SEQUENCE [LARGE SCALE GENOMIC DNA]</scope>
</reference>
<feature type="region of interest" description="Disordered" evidence="10">
    <location>
        <begin position="1042"/>
        <end position="1071"/>
    </location>
</feature>
<feature type="region of interest" description="Disordered" evidence="10">
    <location>
        <begin position="1"/>
        <end position="110"/>
    </location>
</feature>
<feature type="domain" description="C2H2-type" evidence="11">
    <location>
        <begin position="2234"/>
        <end position="2261"/>
    </location>
</feature>
<dbReference type="GO" id="GO:0005634">
    <property type="term" value="C:nucleus"/>
    <property type="evidence" value="ECO:0007669"/>
    <property type="project" value="UniProtKB-SubCell"/>
</dbReference>
<evidence type="ECO:0000256" key="10">
    <source>
        <dbReference type="SAM" id="MobiDB-lite"/>
    </source>
</evidence>
<dbReference type="InterPro" id="IPR013087">
    <property type="entry name" value="Znf_C2H2_type"/>
</dbReference>
<feature type="compositionally biased region" description="Polar residues" evidence="10">
    <location>
        <begin position="54"/>
        <end position="68"/>
    </location>
</feature>
<feature type="domain" description="C2H2-type" evidence="11">
    <location>
        <begin position="2604"/>
        <end position="2631"/>
    </location>
</feature>
<feature type="region of interest" description="Disordered" evidence="10">
    <location>
        <begin position="2196"/>
        <end position="2224"/>
    </location>
</feature>
<evidence type="ECO:0000259" key="11">
    <source>
        <dbReference type="PROSITE" id="PS50157"/>
    </source>
</evidence>
<feature type="domain" description="C2H2-type" evidence="11">
    <location>
        <begin position="2576"/>
        <end position="2603"/>
    </location>
</feature>
<dbReference type="SUPFAM" id="SSF57667">
    <property type="entry name" value="beta-beta-alpha zinc fingers"/>
    <property type="match status" value="23"/>
</dbReference>
<feature type="compositionally biased region" description="Basic and acidic residues" evidence="10">
    <location>
        <begin position="325"/>
        <end position="353"/>
    </location>
</feature>
<evidence type="ECO:0000256" key="9">
    <source>
        <dbReference type="PROSITE-ProRule" id="PRU00042"/>
    </source>
</evidence>
<feature type="region of interest" description="Disordered" evidence="10">
    <location>
        <begin position="2418"/>
        <end position="2437"/>
    </location>
</feature>
<feature type="region of interest" description="Disordered" evidence="10">
    <location>
        <begin position="1977"/>
        <end position="1996"/>
    </location>
</feature>
<dbReference type="Gene3D" id="3.30.160.60">
    <property type="entry name" value="Classic Zinc Finger"/>
    <property type="match status" value="31"/>
</dbReference>
<feature type="compositionally biased region" description="Polar residues" evidence="10">
    <location>
        <begin position="2211"/>
        <end position="2224"/>
    </location>
</feature>
<feature type="region of interest" description="Disordered" evidence="10">
    <location>
        <begin position="1163"/>
        <end position="1183"/>
    </location>
</feature>
<feature type="region of interest" description="Disordered" evidence="10">
    <location>
        <begin position="1721"/>
        <end position="1749"/>
    </location>
</feature>
<evidence type="ECO:0000256" key="4">
    <source>
        <dbReference type="ARBA" id="ARBA00022737"/>
    </source>
</evidence>
<evidence type="ECO:0000256" key="1">
    <source>
        <dbReference type="ARBA" id="ARBA00004123"/>
    </source>
</evidence>
<dbReference type="Ensembl" id="ENSPNAT00000039130.2">
    <property type="protein sequence ID" value="ENSPNAP00000018762.1"/>
    <property type="gene ID" value="ENSPNAG00000025211.2"/>
</dbReference>
<dbReference type="OMA" id="PVCHQCF"/>
<keyword evidence="4" id="KW-0677">Repeat</keyword>
<comment type="similarity">
    <text evidence="2">Belongs to the krueppel C2H2-type zinc-finger protein family.</text>
</comment>
<evidence type="ECO:0000256" key="8">
    <source>
        <dbReference type="ARBA" id="ARBA00023242"/>
    </source>
</evidence>
<dbReference type="Pfam" id="PF12874">
    <property type="entry name" value="zf-met"/>
    <property type="match status" value="1"/>
</dbReference>
<feature type="compositionally biased region" description="Polar residues" evidence="10">
    <location>
        <begin position="2024"/>
        <end position="2036"/>
    </location>
</feature>
<feature type="domain" description="C2H2-type" evidence="11">
    <location>
        <begin position="1082"/>
        <end position="1104"/>
    </location>
</feature>
<feature type="region of interest" description="Disordered" evidence="10">
    <location>
        <begin position="2024"/>
        <end position="2059"/>
    </location>
</feature>
<feature type="domain" description="C2H2-type" evidence="11">
    <location>
        <begin position="2486"/>
        <end position="2513"/>
    </location>
</feature>
<feature type="domain" description="C2H2-type" evidence="11">
    <location>
        <begin position="595"/>
        <end position="617"/>
    </location>
</feature>
<keyword evidence="13" id="KW-1185">Reference proteome</keyword>
<feature type="domain" description="C2H2-type" evidence="11">
    <location>
        <begin position="2262"/>
        <end position="2289"/>
    </location>
</feature>
<keyword evidence="6" id="KW-0862">Zinc</keyword>
<feature type="domain" description="C2H2-type" evidence="11">
    <location>
        <begin position="1477"/>
        <end position="1505"/>
    </location>
</feature>
<dbReference type="FunFam" id="3.30.160.60:FF:000100">
    <property type="entry name" value="Zinc finger 45-like"/>
    <property type="match status" value="3"/>
</dbReference>
<feature type="domain" description="C2H2-type" evidence="11">
    <location>
        <begin position="1780"/>
        <end position="1809"/>
    </location>
</feature>
<feature type="domain" description="C2H2-type" evidence="11">
    <location>
        <begin position="2458"/>
        <end position="2485"/>
    </location>
</feature>
<evidence type="ECO:0000313" key="12">
    <source>
        <dbReference type="Ensembl" id="ENSPNAP00000018762.1"/>
    </source>
</evidence>
<evidence type="ECO:0000256" key="2">
    <source>
        <dbReference type="ARBA" id="ARBA00006991"/>
    </source>
</evidence>
<feature type="domain" description="C2H2-type" evidence="11">
    <location>
        <begin position="1111"/>
        <end position="1138"/>
    </location>
</feature>
<feature type="domain" description="C2H2-type" evidence="11">
    <location>
        <begin position="2147"/>
        <end position="2174"/>
    </location>
</feature>
<dbReference type="OrthoDB" id="6077919at2759"/>
<feature type="domain" description="C2H2-type" evidence="11">
    <location>
        <begin position="1863"/>
        <end position="1890"/>
    </location>
</feature>
<feature type="domain" description="C2H2-type" evidence="11">
    <location>
        <begin position="1752"/>
        <end position="1779"/>
    </location>
</feature>
<protein>
    <recommendedName>
        <fullName evidence="11">C2H2-type domain-containing protein</fullName>
    </recommendedName>
</protein>
<feature type="compositionally biased region" description="Basic residues" evidence="10">
    <location>
        <begin position="2418"/>
        <end position="2433"/>
    </location>
</feature>
<feature type="domain" description="C2H2-type" evidence="11">
    <location>
        <begin position="937"/>
        <end position="964"/>
    </location>
</feature>
<feature type="compositionally biased region" description="Polar residues" evidence="10">
    <location>
        <begin position="1730"/>
        <end position="1744"/>
    </location>
</feature>
<dbReference type="GO" id="GO:0000978">
    <property type="term" value="F:RNA polymerase II cis-regulatory region sequence-specific DNA binding"/>
    <property type="evidence" value="ECO:0007669"/>
    <property type="project" value="TreeGrafter"/>
</dbReference>
<accession>A0A3B4D343</accession>
<feature type="region of interest" description="Disordered" evidence="10">
    <location>
        <begin position="322"/>
        <end position="353"/>
    </location>
</feature>
<feature type="domain" description="C2H2-type" evidence="11">
    <location>
        <begin position="1898"/>
        <end position="1926"/>
    </location>
</feature>
<feature type="domain" description="C2H2-type" evidence="11">
    <location>
        <begin position="872"/>
        <end position="894"/>
    </location>
</feature>
<feature type="domain" description="C2H2-type" evidence="11">
    <location>
        <begin position="733"/>
        <end position="762"/>
    </location>
</feature>
<feature type="domain" description="C2H2-type" evidence="11">
    <location>
        <begin position="1998"/>
        <end position="2026"/>
    </location>
</feature>
<organism evidence="12 13">
    <name type="scientific">Pygocentrus nattereri</name>
    <name type="common">Red-bellied piranha</name>
    <dbReference type="NCBI Taxonomy" id="42514"/>
    <lineage>
        <taxon>Eukaryota</taxon>
        <taxon>Metazoa</taxon>
        <taxon>Chordata</taxon>
        <taxon>Craniata</taxon>
        <taxon>Vertebrata</taxon>
        <taxon>Euteleostomi</taxon>
        <taxon>Actinopterygii</taxon>
        <taxon>Neopterygii</taxon>
        <taxon>Teleostei</taxon>
        <taxon>Ostariophysi</taxon>
        <taxon>Characiformes</taxon>
        <taxon>Characoidei</taxon>
        <taxon>Pygocentrus</taxon>
    </lineage>
</organism>
<keyword evidence="3" id="KW-0479">Metal-binding</keyword>
<dbReference type="Proteomes" id="UP001501920">
    <property type="component" value="Chromosome 3"/>
</dbReference>
<feature type="domain" description="C2H2-type" evidence="11">
    <location>
        <begin position="517"/>
        <end position="540"/>
    </location>
</feature>
<dbReference type="PANTHER" id="PTHR24376">
    <property type="entry name" value="ZINC FINGER PROTEIN"/>
    <property type="match status" value="1"/>
</dbReference>
<feature type="domain" description="C2H2-type" evidence="11">
    <location>
        <begin position="2513"/>
        <end position="2540"/>
    </location>
</feature>
<evidence type="ECO:0000256" key="3">
    <source>
        <dbReference type="ARBA" id="ARBA00022723"/>
    </source>
</evidence>
<feature type="domain" description="C2H2-type" evidence="11">
    <location>
        <begin position="809"/>
        <end position="829"/>
    </location>
</feature>
<feature type="compositionally biased region" description="Acidic residues" evidence="10">
    <location>
        <begin position="2050"/>
        <end position="2059"/>
    </location>
</feature>
<feature type="compositionally biased region" description="Polar residues" evidence="10">
    <location>
        <begin position="1053"/>
        <end position="1070"/>
    </location>
</feature>
<feature type="region of interest" description="Disordered" evidence="10">
    <location>
        <begin position="2626"/>
        <end position="2649"/>
    </location>
</feature>
<feature type="domain" description="C2H2-type" evidence="11">
    <location>
        <begin position="965"/>
        <end position="992"/>
    </location>
</feature>
<dbReference type="RefSeq" id="XP_017557560.1">
    <property type="nucleotide sequence ID" value="XM_017702071.2"/>
</dbReference>
<dbReference type="FunFam" id="3.30.160.60:FF:000383">
    <property type="entry name" value="Uncharacterized protein"/>
    <property type="match status" value="1"/>
</dbReference>
<dbReference type="PROSITE" id="PS00028">
    <property type="entry name" value="ZINC_FINGER_C2H2_1"/>
    <property type="match status" value="36"/>
</dbReference>
<feature type="domain" description="C2H2-type" evidence="11">
    <location>
        <begin position="1019"/>
        <end position="1046"/>
    </location>
</feature>
<feature type="compositionally biased region" description="Polar residues" evidence="10">
    <location>
        <begin position="1170"/>
        <end position="1183"/>
    </location>
</feature>
<reference evidence="12" key="2">
    <citation type="submission" date="2025-08" db="UniProtKB">
        <authorList>
            <consortium name="Ensembl"/>
        </authorList>
    </citation>
    <scope>IDENTIFICATION</scope>
</reference>
<dbReference type="FunFam" id="3.30.160.60:FF:002343">
    <property type="entry name" value="Zinc finger protein 33A"/>
    <property type="match status" value="1"/>
</dbReference>
<keyword evidence="7" id="KW-0238">DNA-binding</keyword>
<evidence type="ECO:0000256" key="7">
    <source>
        <dbReference type="ARBA" id="ARBA00023125"/>
    </source>
</evidence>
<feature type="compositionally biased region" description="Basic and acidic residues" evidence="10">
    <location>
        <begin position="28"/>
        <end position="42"/>
    </location>
</feature>
<feature type="domain" description="C2H2-type" evidence="11">
    <location>
        <begin position="2065"/>
        <end position="2092"/>
    </location>
</feature>
<dbReference type="InterPro" id="IPR036236">
    <property type="entry name" value="Znf_C2H2_sf"/>
</dbReference>
<feature type="domain" description="C2H2-type" evidence="11">
    <location>
        <begin position="1393"/>
        <end position="1420"/>
    </location>
</feature>
<feature type="domain" description="C2H2-type" evidence="11">
    <location>
        <begin position="2341"/>
        <end position="2364"/>
    </location>
</feature>
<dbReference type="Pfam" id="PF00096">
    <property type="entry name" value="zf-C2H2"/>
    <property type="match status" value="20"/>
</dbReference>
<feature type="domain" description="C2H2-type" evidence="11">
    <location>
        <begin position="1421"/>
        <end position="1448"/>
    </location>
</feature>
<feature type="domain" description="C2H2-type" evidence="11">
    <location>
        <begin position="2394"/>
        <end position="2427"/>
    </location>
</feature>
<feature type="domain" description="C2H2-type" evidence="11">
    <location>
        <begin position="1195"/>
        <end position="1222"/>
    </location>
</feature>
<feature type="domain" description="C2H2-type" evidence="11">
    <location>
        <begin position="2365"/>
        <end position="2392"/>
    </location>
</feature>
<proteinExistence type="inferred from homology"/>
<feature type="compositionally biased region" description="Low complexity" evidence="10">
    <location>
        <begin position="1984"/>
        <end position="1996"/>
    </location>
</feature>
<dbReference type="RefSeq" id="XP_017557559.1">
    <property type="nucleotide sequence ID" value="XM_017702070.2"/>
</dbReference>
<feature type="region of interest" description="Disordered" evidence="10">
    <location>
        <begin position="150"/>
        <end position="172"/>
    </location>
</feature>
<feature type="domain" description="C2H2-type" evidence="11">
    <location>
        <begin position="1301"/>
        <end position="1328"/>
    </location>
</feature>
<dbReference type="GO" id="GO:0001228">
    <property type="term" value="F:DNA-binding transcription activator activity, RNA polymerase II-specific"/>
    <property type="evidence" value="ECO:0007669"/>
    <property type="project" value="TreeGrafter"/>
</dbReference>
<dbReference type="PANTHER" id="PTHR24376:SF243">
    <property type="entry name" value="C2H2-TYPE DOMAIN-CONTAINING PROTEIN"/>
    <property type="match status" value="1"/>
</dbReference>
<dbReference type="GeneID" id="108429968"/>
<comment type="subcellular location">
    <subcellularLocation>
        <location evidence="1">Nucleus</location>
    </subcellularLocation>
</comment>
<dbReference type="GO" id="GO:0008270">
    <property type="term" value="F:zinc ion binding"/>
    <property type="evidence" value="ECO:0007669"/>
    <property type="project" value="UniProtKB-KW"/>
</dbReference>
<feature type="domain" description="C2H2-type" evidence="11">
    <location>
        <begin position="1570"/>
        <end position="1597"/>
    </location>
</feature>
<dbReference type="SMART" id="SM00355">
    <property type="entry name" value="ZnF_C2H2"/>
    <property type="match status" value="50"/>
</dbReference>
<feature type="domain" description="C2H2-type" evidence="11">
    <location>
        <begin position="1927"/>
        <end position="1954"/>
    </location>
</feature>
<evidence type="ECO:0000313" key="13">
    <source>
        <dbReference type="Proteomes" id="UP001501920"/>
    </source>
</evidence>
<feature type="domain" description="C2H2-type" evidence="11">
    <location>
        <begin position="1598"/>
        <end position="1616"/>
    </location>
</feature>
<feature type="domain" description="C2H2-type" evidence="11">
    <location>
        <begin position="2541"/>
        <end position="2568"/>
    </location>
</feature>
<sequence>MAHESSTCHHITPSDSETLTMSLETEENFEHHIEQLTGEEKLSGMMVSEEVPTSDLNCLNSEADSLQDTCHEPPWSEDRKSNESAGGQSADIKTNPVTIRDDPSVLGTDSCRTGQNPGLFSMAGLGGYSDVSSCSEADFDCTSNAFIEENPDQSLEYPSTKEAGDVEKDPSTLCHSGELSCALAASGKEATMEDRDHDNRDPNELECGSDVNNVIDDGSHDEKSLLNLQNKCLNGESESAVKNEEQMEKIACAFQNSDCSVEDLNKDCKYIPATQSNSVCALELNSVKEVEDQNNSDINGDNDAHAQTGCQLETVSNLGESKLVGPEHESNPDYEKPPIDHELQSDKTEGKCSVTKEVERSSFEFLQSCLGFKNTEHSSPFLSSLVCAKLDQHETTSVCDTMNETSEKSDISNTPPPVLMRATFEPVTGDQMEEAVESMQEPPLLSAYYRPLGSSDTEPQSDCIEGQMNKDLARTESGIETRITSEVSLVSSQQLKKLQPVVLLNTTQQKADGGNEYHCSACKRSFQSVDELIEHYHCEHIQCNFQCCFTCECYFSSGALAGQHLCEQVKPNRLHLPDSLSSHTKEQAKKVVAKYVCMYCLKPFVKKAYYLDHERRHRVVTQYRCACCGLYFPHITKLKTHKRKVKCTPLILEPQEQTKENVENYLKRADQPTAVLGTVSSQIQLNECFVKMVDINRGDHSPQKIICPVCGKIFRLRAQLKAHLRSHSDEKPFKCNVCKKDFKYSWNLNKHRREQCSQNIEPDSTPSLRFKCPICPRVFKYSYNRSRHLREQCLKEYTREGKGKVGSRYKCPLCSKTFTLSSNRIRHIKNTCFQRYKLKGIVIKRGQIKEQVKEEKEEKPLLPVPSQNLPSYKCKLCPAVFTYRSGVWRHMKKHQLLQNTIMPTGKDANLSDPKLLHSDNQTTPNQGSLGMVSSPPLSCHFCEKCFSSTSSLKKHVHIHVGNKPFRCLDCGKNFARRGHLVAHKNVHRRKIQCSVCKKILPTIGDLLKHRQSHIKKGMLQCPDCPMQFKFPVYLLRHVATHENKSKHKPAHNHPNNINHRPENQLQPTEATDQKMEEIHEDFICLVCKKEFVDSKALSEHCLTHMPKPCVSRCQFCKRSFQSRAILIRHIRLHTGEKPFPCHRCGRHFSRKEYLKVHEEKCADPQEKPPSVTSNSVQIQDESKKTTVSNEVRNVFMCSYCPHVFAISSSLTLHERAHVAKTLLPCSKCGKYYRKKKIKEHLNNCKDNESQHACRNCGATFSRKKKRNAHESKCKSTDSDVANKTCKILKKTGTSLVDKFKEWCPHCPKRFRFRSYLLRHIRSHLRKQKFVCMHCGQRYDSQQHYLQHEAFCDGVFKKLKTKVLNESTKSKAMFEDASNLTDTRVFVKENDGEFKCSFCTKTFTKPRNLRRHILTHTDVKPYRCKACESSFSRYDHLKLHQGHCKGKRQRLEVRIEKINVDLSSTGWQTKVQQASEVFECNVCSKQFSARSNLTRHISMLHSTFKPFTCKRCGNKYSSKKTLRAHLLRVNCRPSTEESLKPPQSSAPMQPCRETSKLLQRIHGHYSSKFKFYCEYCPRRFQNQSQLKMHIRLHTGEKPFGCASCGERFIRRDYLQRHLVKCPEKEENFDKVLCDRCGGLFTKDALYIHQRICVINKSHDSPQVTRTGSPSKIKGFSCVNCSARFLLFSQLQQHFLTKHRSDGQQQSNSLEYQQLSTTFNVKEEPTDEGYTENLQSSSQMQRNENTNGEKKKPYECHQCKMRFISSSGLGMHIRVHTADYPLSCNRCSKGFWSKNILQKHKRRCKGLEEIPKKESALSESDLNDTVLLFNNGSNTTGTGVLQTKFSCKDQDQGNMDKGDAVVHKYQCSECDQSFTDGLRLISHLEDHGREDLERRLGSKHRCHLCGKTFEQAGTLQRHVKTQHQETVTNTCPECFRNFRCPSDLDVHRSCHDPNRPFVCDTCNLRFWTPKALRIHHSHAHPGIQPSNASESSTGGSSKAFSCLPCNKTYTTRKSYMRHCKGKHKGNWQNPELTSAPTEQHSDKNELEANDMGNEDASDNDSDSAPYFPCHVCGKTFLTSERLEDHQRCHLGEKPYECEECGKCFFQLVNLQQHQRSHKTEFQCPMCGKGFISLFALRKHKHTHVTKRPHRCTKCHLSFTGSSQLAEHMLAHCDENFPCDLCDETFSCKISRAEHRKLHTEEQEEELPPLIPPTKQTSPPCRTSDSPSLNNAQQYKYRCGICQVRFQDPEQLSEHGCIPAKERPYSCPECNMHFLHGSHLKKHQLSHQLSGPHAFQCKSCHMSFSQRHQYLTHMRRHGDEPSDSQINEKVKLSNASDLSEDKIYKCPICPESFAQALELASHLSVHSYMCNVCKKTFATKQQLEEHEQCHLSAATQYECTECGDSFLGSDSFRQHNCARQKHFGHSSKSPPRKKRSTGTSLKVISIEEEEEEEVDVGEDFYNCPVCNKRFSSSSSLQEHQKVHEDGRPFKCLVCGKGFAKKKYLTQHQQIHSERPYKCNFCSESFKTEPMLLSHHRTHDSTRKHQCSVCNKSYRTVSELSKHEQKHPELQSLKEGSGDYRCDMCYKSFNLLSQLQKHQETHVGQVVYECTECDKAFAFLNLLEEHQLTHTTSANSSQPQSPSPLLFENPVNE</sequence>